<keyword evidence="3" id="KW-0698">rRNA processing</keyword>
<dbReference type="RefSeq" id="WP_158360845.1">
    <property type="nucleotide sequence ID" value="NZ_CP034897.1"/>
</dbReference>
<dbReference type="Gene3D" id="3.40.50.150">
    <property type="entry name" value="Vaccinia Virus protein VP39"/>
    <property type="match status" value="1"/>
</dbReference>
<evidence type="ECO:0000256" key="2">
    <source>
        <dbReference type="ARBA" id="ARBA00022691"/>
    </source>
</evidence>
<comment type="subcellular location">
    <subcellularLocation>
        <location evidence="3">Cytoplasm</location>
    </subcellularLocation>
</comment>
<dbReference type="EC" id="2.1.1.242" evidence="3"/>
<proteinExistence type="inferred from homology"/>
<dbReference type="EMBL" id="CP113403">
    <property type="protein sequence ID" value="WAI17773.1"/>
    <property type="molecule type" value="Genomic_DNA"/>
</dbReference>
<keyword evidence="1 3" id="KW-0489">Methyltransferase</keyword>
<dbReference type="Proteomes" id="UP001163441">
    <property type="component" value="Chromosome"/>
</dbReference>
<dbReference type="InterPro" id="IPR029063">
    <property type="entry name" value="SAM-dependent_MTases_sf"/>
</dbReference>
<dbReference type="PANTHER" id="PTHR36112:SF1">
    <property type="entry name" value="RIBOSOMAL RNA SMALL SUBUNIT METHYLTRANSFERASE J"/>
    <property type="match status" value="1"/>
</dbReference>
<dbReference type="HAMAP" id="MF_01523">
    <property type="entry name" value="16SrRNA_methyltr_J"/>
    <property type="match status" value="1"/>
</dbReference>
<comment type="function">
    <text evidence="3">Specifically methylates the guanosine in position 1516 of 16S rRNA.</text>
</comment>
<dbReference type="InterPro" id="IPR007536">
    <property type="entry name" value="16SrRNA_methylTrfase_J"/>
</dbReference>
<feature type="binding site" evidence="3">
    <location>
        <begin position="99"/>
        <end position="100"/>
    </location>
    <ligand>
        <name>S-adenosyl-L-methionine</name>
        <dbReference type="ChEBI" id="CHEBI:59789"/>
    </ligand>
</feature>
<keyword evidence="3 4" id="KW-0808">Transferase</keyword>
<evidence type="ECO:0000313" key="5">
    <source>
        <dbReference type="Proteomes" id="UP001163441"/>
    </source>
</evidence>
<feature type="binding site" evidence="3">
    <location>
        <position position="169"/>
    </location>
    <ligand>
        <name>S-adenosyl-L-methionine</name>
        <dbReference type="ChEBI" id="CHEBI:59789"/>
    </ligand>
</feature>
<sequence>MNIYLIIKSKNTRIQKIINEHNINHDENASMALIIDKNTLSLYNRLKPHEKIIKVDFLSKQNNYRCLKFKKKNEALYKALGIKNNYFPSVIDATAGFGRDAFLISFWGCHVIMIERHPIIAALLKDGLQRAYKSEKIGNWLQKRLHLMFYDSFKMFQMPILQPDIIYLDPMYPINKKKALPKKNMQLLRNIIENNNDDENLLNISRKIAKKRIIVKRPFYAKSLSKEKLEFSISNKKNRFDIYLPFKSK</sequence>
<gene>
    <name evidence="3" type="primary">rsmJ</name>
    <name evidence="4" type="ORF">OWM53_02980</name>
</gene>
<dbReference type="OrthoDB" id="3191794at2"/>
<accession>A0A4D6XQJ6</accession>
<dbReference type="AlphaFoldDB" id="A0A4D6XQJ6"/>
<keyword evidence="2 3" id="KW-0949">S-adenosyl-L-methionine</keyword>
<dbReference type="PANTHER" id="PTHR36112">
    <property type="entry name" value="RIBOSOMAL RNA SMALL SUBUNIT METHYLTRANSFERASE J"/>
    <property type="match status" value="1"/>
</dbReference>
<organism evidence="4 5">
    <name type="scientific">Buchnera aphidicola</name>
    <name type="common">Aphis craccivora</name>
    <dbReference type="NCBI Taxonomy" id="466616"/>
    <lineage>
        <taxon>Bacteria</taxon>
        <taxon>Pseudomonadati</taxon>
        <taxon>Pseudomonadota</taxon>
        <taxon>Gammaproteobacteria</taxon>
        <taxon>Enterobacterales</taxon>
        <taxon>Erwiniaceae</taxon>
        <taxon>Buchnera</taxon>
    </lineage>
</organism>
<dbReference type="GO" id="GO:0005737">
    <property type="term" value="C:cytoplasm"/>
    <property type="evidence" value="ECO:0007669"/>
    <property type="project" value="UniProtKB-SubCell"/>
</dbReference>
<evidence type="ECO:0000313" key="4">
    <source>
        <dbReference type="EMBL" id="WAI17773.1"/>
    </source>
</evidence>
<comment type="catalytic activity">
    <reaction evidence="3">
        <text>guanosine(1516) in 16S rRNA + S-adenosyl-L-methionine = N(2)-methylguanosine(1516) in 16S rRNA + S-adenosyl-L-homocysteine + H(+)</text>
        <dbReference type="Rhea" id="RHEA:43220"/>
        <dbReference type="Rhea" id="RHEA-COMP:10412"/>
        <dbReference type="Rhea" id="RHEA-COMP:10413"/>
        <dbReference type="ChEBI" id="CHEBI:15378"/>
        <dbReference type="ChEBI" id="CHEBI:57856"/>
        <dbReference type="ChEBI" id="CHEBI:59789"/>
        <dbReference type="ChEBI" id="CHEBI:74269"/>
        <dbReference type="ChEBI" id="CHEBI:74481"/>
        <dbReference type="EC" id="2.1.1.242"/>
    </reaction>
</comment>
<evidence type="ECO:0000256" key="3">
    <source>
        <dbReference type="HAMAP-Rule" id="MF_01523"/>
    </source>
</evidence>
<protein>
    <recommendedName>
        <fullName evidence="3">Ribosomal RNA small subunit methyltransferase J</fullName>
        <ecNumber evidence="3">2.1.1.242</ecNumber>
    </recommendedName>
    <alternativeName>
        <fullName evidence="3">16S rRNA m2G1516 methyltransferase</fullName>
    </alternativeName>
    <alternativeName>
        <fullName evidence="3">rRNA (guanine-N(2)-)-methyltransferase</fullName>
    </alternativeName>
</protein>
<comment type="similarity">
    <text evidence="3">Belongs to the methyltransferase superfamily. RsmJ family.</text>
</comment>
<keyword evidence="3" id="KW-0963">Cytoplasm</keyword>
<dbReference type="SUPFAM" id="SSF53335">
    <property type="entry name" value="S-adenosyl-L-methionine-dependent methyltransferases"/>
    <property type="match status" value="1"/>
</dbReference>
<name>A0A4D6XQJ6_9GAMM</name>
<comment type="caution">
    <text evidence="3">Lacks conserved residue(s) required for the propagation of feature annotation.</text>
</comment>
<dbReference type="Pfam" id="PF04445">
    <property type="entry name" value="SAM_MT"/>
    <property type="match status" value="1"/>
</dbReference>
<reference evidence="4" key="1">
    <citation type="submission" date="2022-11" db="EMBL/GenBank/DDBJ databases">
        <title>The whole genome sequencing of pests is an important tool to study the evolution of the plant-insect interaction and insecticide resistance.</title>
        <authorList>
            <person name="Kananovich Y."/>
        </authorList>
    </citation>
    <scope>NUCLEOTIDE SEQUENCE</scope>
    <source>
        <strain evidence="4">BSU_Aph_2016</strain>
    </source>
</reference>
<feature type="binding site" evidence="3">
    <location>
        <begin position="115"/>
        <end position="116"/>
    </location>
    <ligand>
        <name>S-adenosyl-L-methionine</name>
        <dbReference type="ChEBI" id="CHEBI:59789"/>
    </ligand>
</feature>
<dbReference type="GO" id="GO:0008990">
    <property type="term" value="F:rRNA (guanine-N2-)-methyltransferase activity"/>
    <property type="evidence" value="ECO:0007669"/>
    <property type="project" value="UniProtKB-UniRule"/>
</dbReference>
<evidence type="ECO:0000256" key="1">
    <source>
        <dbReference type="ARBA" id="ARBA00022603"/>
    </source>
</evidence>